<name>A0A2L0F217_SORCE</name>
<evidence type="ECO:0000313" key="3">
    <source>
        <dbReference type="Proteomes" id="UP000238348"/>
    </source>
</evidence>
<feature type="transmembrane region" description="Helical" evidence="1">
    <location>
        <begin position="119"/>
        <end position="135"/>
    </location>
</feature>
<dbReference type="Proteomes" id="UP000238348">
    <property type="component" value="Chromosome"/>
</dbReference>
<reference evidence="2 3" key="1">
    <citation type="submission" date="2015-09" db="EMBL/GenBank/DDBJ databases">
        <title>Sorangium comparison.</title>
        <authorList>
            <person name="Zaburannyi N."/>
            <person name="Bunk B."/>
            <person name="Overmann J."/>
            <person name="Mueller R."/>
        </authorList>
    </citation>
    <scope>NUCLEOTIDE SEQUENCE [LARGE SCALE GENOMIC DNA]</scope>
    <source>
        <strain evidence="2 3">So ce26</strain>
    </source>
</reference>
<feature type="transmembrane region" description="Helical" evidence="1">
    <location>
        <begin position="64"/>
        <end position="86"/>
    </location>
</feature>
<dbReference type="OrthoDB" id="5194453at2"/>
<sequence>MGSLALLLFQVGAWAWLVTGVGHLGFVALARRGPARPALAGIVGAMRTHRVPLMGLTRDLYSLHVGFSVAMGLALAVHGAINLLAAPALASHAAVVALDALVSLALLVVAVRAFPPPPIATMAVASACFAGALVAG</sequence>
<keyword evidence="1" id="KW-0472">Membrane</keyword>
<evidence type="ECO:0000256" key="1">
    <source>
        <dbReference type="SAM" id="Phobius"/>
    </source>
</evidence>
<dbReference type="InterPro" id="IPR058068">
    <property type="entry name" value="LIC_13387-like"/>
</dbReference>
<dbReference type="RefSeq" id="WP_159397613.1">
    <property type="nucleotide sequence ID" value="NZ_CP012673.1"/>
</dbReference>
<gene>
    <name evidence="2" type="ORF">SOCE26_070010</name>
</gene>
<dbReference type="EMBL" id="CP012673">
    <property type="protein sequence ID" value="AUX45509.1"/>
    <property type="molecule type" value="Genomic_DNA"/>
</dbReference>
<feature type="transmembrane region" description="Helical" evidence="1">
    <location>
        <begin position="93"/>
        <end position="113"/>
    </location>
</feature>
<organism evidence="2 3">
    <name type="scientific">Sorangium cellulosum</name>
    <name type="common">Polyangium cellulosum</name>
    <dbReference type="NCBI Taxonomy" id="56"/>
    <lineage>
        <taxon>Bacteria</taxon>
        <taxon>Pseudomonadati</taxon>
        <taxon>Myxococcota</taxon>
        <taxon>Polyangia</taxon>
        <taxon>Polyangiales</taxon>
        <taxon>Polyangiaceae</taxon>
        <taxon>Sorangium</taxon>
    </lineage>
</organism>
<keyword evidence="1" id="KW-0812">Transmembrane</keyword>
<evidence type="ECO:0000313" key="2">
    <source>
        <dbReference type="EMBL" id="AUX45509.1"/>
    </source>
</evidence>
<dbReference type="AlphaFoldDB" id="A0A2L0F217"/>
<protein>
    <submittedName>
        <fullName evidence="2">Uncharacterized protein</fullName>
    </submittedName>
</protein>
<accession>A0A2L0F217</accession>
<proteinExistence type="predicted"/>
<keyword evidence="1" id="KW-1133">Transmembrane helix</keyword>
<dbReference type="NCBIfam" id="NF047765">
    <property type="entry name" value="LIC_13387_fam"/>
    <property type="match status" value="1"/>
</dbReference>